<keyword evidence="3" id="KW-1185">Reference proteome</keyword>
<evidence type="ECO:0000313" key="3">
    <source>
        <dbReference type="Proteomes" id="UP000660862"/>
    </source>
</evidence>
<sequence length="224" mass="24879">MLEFVITSDGSKTLYHPAIGEHYHSRHGAVQESQHVFLGRGLAYFLETHRSEAVSILEIGFGTGLNFLLSADYCQKKGIQLDYTGVEAYPIAMDLLAQTGYEAYVAPTLWESFLQHYTASLQAAQAILVGCSLEIAPCQALQFATEKRYDVLYFDAFAAAHQPDMWTAETLRHVSAFLKPGGIFVTYAITGHLKRTLKSFGFTIEKVPGAPGKREMLRAINDHQ</sequence>
<dbReference type="RefSeq" id="WP_188504394.1">
    <property type="nucleotide sequence ID" value="NZ_BMER01000001.1"/>
</dbReference>
<protein>
    <recommendedName>
        <fullName evidence="1">MnmC-like methyltransferase domain-containing protein</fullName>
    </recommendedName>
</protein>
<dbReference type="InterPro" id="IPR029063">
    <property type="entry name" value="SAM-dependent_MTases_sf"/>
</dbReference>
<dbReference type="SUPFAM" id="SSF53335">
    <property type="entry name" value="S-adenosyl-L-methionine-dependent methyltransferases"/>
    <property type="match status" value="1"/>
</dbReference>
<evidence type="ECO:0000313" key="2">
    <source>
        <dbReference type="EMBL" id="GGG76549.1"/>
    </source>
</evidence>
<dbReference type="EMBL" id="BMER01000001">
    <property type="protein sequence ID" value="GGG76549.1"/>
    <property type="molecule type" value="Genomic_DNA"/>
</dbReference>
<dbReference type="Proteomes" id="UP000660862">
    <property type="component" value="Unassembled WGS sequence"/>
</dbReference>
<reference evidence="2" key="2">
    <citation type="submission" date="2020-09" db="EMBL/GenBank/DDBJ databases">
        <authorList>
            <person name="Sun Q."/>
            <person name="Zhou Y."/>
        </authorList>
    </citation>
    <scope>NUCLEOTIDE SEQUENCE</scope>
    <source>
        <strain evidence="2">CGMCC 1.12195</strain>
    </source>
</reference>
<dbReference type="NCBIfam" id="NF033855">
    <property type="entry name" value="tRNA_MNMC2"/>
    <property type="match status" value="1"/>
</dbReference>
<reference evidence="2" key="1">
    <citation type="journal article" date="2014" name="Int. J. Syst. Evol. Microbiol.">
        <title>Complete genome sequence of Corynebacterium casei LMG S-19264T (=DSM 44701T), isolated from a smear-ripened cheese.</title>
        <authorList>
            <consortium name="US DOE Joint Genome Institute (JGI-PGF)"/>
            <person name="Walter F."/>
            <person name="Albersmeier A."/>
            <person name="Kalinowski J."/>
            <person name="Ruckert C."/>
        </authorList>
    </citation>
    <scope>NUCLEOTIDE SEQUENCE</scope>
    <source>
        <strain evidence="2">CGMCC 1.12195</strain>
    </source>
</reference>
<accession>A0A917M465</accession>
<dbReference type="AlphaFoldDB" id="A0A917M465"/>
<feature type="domain" description="MnmC-like methyltransferase" evidence="1">
    <location>
        <begin position="109"/>
        <end position="220"/>
    </location>
</feature>
<dbReference type="PANTHER" id="PTHR39963">
    <property type="entry name" value="SLL0983 PROTEIN"/>
    <property type="match status" value="1"/>
</dbReference>
<dbReference type="PANTHER" id="PTHR39963:SF1">
    <property type="entry name" value="MNMC-LIKE METHYLTRANSFERASE DOMAIN-CONTAINING PROTEIN"/>
    <property type="match status" value="1"/>
</dbReference>
<organism evidence="2 3">
    <name type="scientific">Parapedobacter pyrenivorans</name>
    <dbReference type="NCBI Taxonomy" id="1305674"/>
    <lineage>
        <taxon>Bacteria</taxon>
        <taxon>Pseudomonadati</taxon>
        <taxon>Bacteroidota</taxon>
        <taxon>Sphingobacteriia</taxon>
        <taxon>Sphingobacteriales</taxon>
        <taxon>Sphingobacteriaceae</taxon>
        <taxon>Parapedobacter</taxon>
    </lineage>
</organism>
<dbReference type="Gene3D" id="3.40.50.150">
    <property type="entry name" value="Vaccinia Virus protein VP39"/>
    <property type="match status" value="1"/>
</dbReference>
<comment type="caution">
    <text evidence="2">The sequence shown here is derived from an EMBL/GenBank/DDBJ whole genome shotgun (WGS) entry which is preliminary data.</text>
</comment>
<dbReference type="GO" id="GO:0004808">
    <property type="term" value="F:tRNA (5-methylaminomethyl-2-thiouridylate)(34)-methyltransferase activity"/>
    <property type="evidence" value="ECO:0007669"/>
    <property type="project" value="InterPro"/>
</dbReference>
<dbReference type="InterPro" id="IPR047785">
    <property type="entry name" value="tRNA_MNMC2"/>
</dbReference>
<proteinExistence type="predicted"/>
<dbReference type="InterPro" id="IPR008471">
    <property type="entry name" value="MnmC-like_methylTransf"/>
</dbReference>
<name>A0A917M465_9SPHI</name>
<evidence type="ECO:0000259" key="1">
    <source>
        <dbReference type="Pfam" id="PF05430"/>
    </source>
</evidence>
<gene>
    <name evidence="2" type="ORF">GCM10007415_05450</name>
</gene>
<dbReference type="Pfam" id="PF05430">
    <property type="entry name" value="Methyltransf_30"/>
    <property type="match status" value="1"/>
</dbReference>
<dbReference type="GO" id="GO:0016645">
    <property type="term" value="F:oxidoreductase activity, acting on the CH-NH group of donors"/>
    <property type="evidence" value="ECO:0007669"/>
    <property type="project" value="InterPro"/>
</dbReference>
<dbReference type="CDD" id="cd02440">
    <property type="entry name" value="AdoMet_MTases"/>
    <property type="match status" value="1"/>
</dbReference>